<keyword evidence="2" id="KW-1185">Reference proteome</keyword>
<gene>
    <name evidence="1" type="ORF">BEWA_044010</name>
</gene>
<organism evidence="1 2">
    <name type="scientific">Theileria equi strain WA</name>
    <dbReference type="NCBI Taxonomy" id="1537102"/>
    <lineage>
        <taxon>Eukaryota</taxon>
        <taxon>Sar</taxon>
        <taxon>Alveolata</taxon>
        <taxon>Apicomplexa</taxon>
        <taxon>Aconoidasida</taxon>
        <taxon>Piroplasmida</taxon>
        <taxon>Theileriidae</taxon>
        <taxon>Theileria</taxon>
    </lineage>
</organism>
<dbReference type="eggNOG" id="ENOG502QX9I">
    <property type="taxonomic scope" value="Eukaryota"/>
</dbReference>
<dbReference type="VEuPathDB" id="PiroplasmaDB:BEWA_044010"/>
<dbReference type="KEGG" id="beq:BEWA_044010"/>
<dbReference type="AlphaFoldDB" id="L1LGI3"/>
<protein>
    <submittedName>
        <fullName evidence="1">Uncharacterized protein</fullName>
    </submittedName>
</protein>
<dbReference type="EMBL" id="ACOU01000002">
    <property type="protein sequence ID" value="EKX74360.1"/>
    <property type="molecule type" value="Genomic_DNA"/>
</dbReference>
<dbReference type="OrthoDB" id="360724at2759"/>
<name>L1LGI3_THEEQ</name>
<dbReference type="Proteomes" id="UP000031512">
    <property type="component" value="Unassembled WGS sequence"/>
</dbReference>
<evidence type="ECO:0000313" key="1">
    <source>
        <dbReference type="EMBL" id="EKX74360.1"/>
    </source>
</evidence>
<evidence type="ECO:0000313" key="2">
    <source>
        <dbReference type="Proteomes" id="UP000031512"/>
    </source>
</evidence>
<dbReference type="GeneID" id="15807808"/>
<sequence>MTELSTVLEYLEASSLENVELKNSKRENDGIYCKDTIDEGLSLLFSPPCAKGDVVENKKRKRGSFSENNTEMSLNLDFLARICKDIKLLITPAEGQVKYFKESVKVFRDCLEGLSPFDVDSVSCDDGEVYFDNLVEAFFSFLESESPHEIPIDKGTSDVPNTLNARMNDSEELSRDDELELVKQLFLSMVLSYNWSLQLLHYANSTVDIATSNPDKLDKQNILKIALGIKEANRNIVFYTSIFHQLWELFKENDSTINAVISDFMGRLTFLKHIINHEISYDPQAWNRIKSNLHSPKVDPKLTILNEDTEHGENLGLIRSEMMARINGKVSCDYLRKECDLVSQDLTQMEGKHQEMLEKIDLLKKQFQDISNMLKVEQSHVGKIMDSKRLPDPLAKLLSHLHIFSTSNPLREITFKVIRDHDYSFQMVIYAPKDLFFPSFESTKFVFPITFHIYLTDRIHVTQTSTPSLHQSICLPEKVLEMFKGAQGAENHVDEADTWGLHEFENELPNTFHQRMHYYYERASEYVWNLYILETYKSNNRDALKHLLPQELLEYDCKSTYIHKEGSLWLLRNSVASIEIEIVISNDKFSFVFQNHSSSGTLKKLKSVALVEYFKTQNKKLSQDPANVLNGFSSNITNYFGAKYALIYLSLLFESFGILFDFLSSEH</sequence>
<comment type="caution">
    <text evidence="1">The sequence shown here is derived from an EMBL/GenBank/DDBJ whole genome shotgun (WGS) entry which is preliminary data.</text>
</comment>
<accession>L1LGI3</accession>
<proteinExistence type="predicted"/>
<reference evidence="1 2" key="1">
    <citation type="journal article" date="2012" name="BMC Genomics">
        <title>Comparative genomic analysis and phylogenetic position of Theileria equi.</title>
        <authorList>
            <person name="Kappmeyer L.S."/>
            <person name="Thiagarajan M."/>
            <person name="Herndon D.R."/>
            <person name="Ramsay J.D."/>
            <person name="Caler E."/>
            <person name="Djikeng A."/>
            <person name="Gillespie J.J."/>
            <person name="Lau A.O."/>
            <person name="Roalson E.H."/>
            <person name="Silva J.C."/>
            <person name="Silva M.G."/>
            <person name="Suarez C.E."/>
            <person name="Ueti M.W."/>
            <person name="Nene V.M."/>
            <person name="Mealey R.H."/>
            <person name="Knowles D.P."/>
            <person name="Brayton K.A."/>
        </authorList>
    </citation>
    <scope>NUCLEOTIDE SEQUENCE [LARGE SCALE GENOMIC DNA]</scope>
    <source>
        <strain evidence="1 2">WA</strain>
    </source>
</reference>
<dbReference type="RefSeq" id="XP_004833812.1">
    <property type="nucleotide sequence ID" value="XM_004833755.1"/>
</dbReference>